<feature type="transmembrane region" description="Helical" evidence="1">
    <location>
        <begin position="235"/>
        <end position="254"/>
    </location>
</feature>
<organism evidence="2 3">
    <name type="scientific">Tritonibacter aquimaris</name>
    <dbReference type="NCBI Taxonomy" id="2663379"/>
    <lineage>
        <taxon>Bacteria</taxon>
        <taxon>Pseudomonadati</taxon>
        <taxon>Pseudomonadota</taxon>
        <taxon>Alphaproteobacteria</taxon>
        <taxon>Rhodobacterales</taxon>
        <taxon>Paracoccaceae</taxon>
        <taxon>Tritonibacter</taxon>
    </lineage>
</organism>
<dbReference type="EMBL" id="WIXK01000001">
    <property type="protein sequence ID" value="MQY41673.1"/>
    <property type="molecule type" value="Genomic_DNA"/>
</dbReference>
<proteinExistence type="predicted"/>
<reference evidence="2 3" key="1">
    <citation type="submission" date="2019-10" db="EMBL/GenBank/DDBJ databases">
        <title>Epibacterium sp. nov., isolated from seawater.</title>
        <authorList>
            <person name="Zhang X."/>
            <person name="Li N."/>
        </authorList>
    </citation>
    <scope>NUCLEOTIDE SEQUENCE [LARGE SCALE GENOMIC DNA]</scope>
    <source>
        <strain evidence="2 3">SM1969</strain>
    </source>
</reference>
<accession>A0A844AN99</accession>
<dbReference type="Proteomes" id="UP000436694">
    <property type="component" value="Unassembled WGS sequence"/>
</dbReference>
<dbReference type="AlphaFoldDB" id="A0A844AN99"/>
<keyword evidence="1" id="KW-0812">Transmembrane</keyword>
<evidence type="ECO:0000313" key="2">
    <source>
        <dbReference type="EMBL" id="MQY41673.1"/>
    </source>
</evidence>
<name>A0A844AN99_9RHOB</name>
<keyword evidence="1" id="KW-0472">Membrane</keyword>
<evidence type="ECO:0000313" key="3">
    <source>
        <dbReference type="Proteomes" id="UP000436694"/>
    </source>
</evidence>
<keyword evidence="3" id="KW-1185">Reference proteome</keyword>
<protein>
    <submittedName>
        <fullName evidence="2">VPLPA-CTERM sorting domain-containing protein</fullName>
    </submittedName>
</protein>
<gene>
    <name evidence="2" type="ORF">GG681_03400</name>
</gene>
<sequence>MSQAATVVAGNSTAIAPNSSSWAWDGTEHAELRAALEDGANFGPAGRDTSDTITTVDLVSADAASLAGVDIFVSSWWRDVQSAPFEADIVEWFLAGGDLLLLQDGTDRDGISTRLGFETIGGGAGQNTVSGVLANGPHGVVTEVSQAGSFGRFDNDVITGLGGEIFAQNSNGQATIVGFAEGAFGATSGRLLAFADVDLISGNFGGADFDPLNAKGTLALNAFSFLQADAAIAPVPLPAGLPLMVAGLGGLAFIRRRRRR</sequence>
<evidence type="ECO:0000256" key="1">
    <source>
        <dbReference type="SAM" id="Phobius"/>
    </source>
</evidence>
<keyword evidence="1" id="KW-1133">Transmembrane helix</keyword>
<dbReference type="NCBIfam" id="TIGR03370">
    <property type="entry name" value="VPLPA-CTERM"/>
    <property type="match status" value="1"/>
</dbReference>
<dbReference type="InterPro" id="IPR022472">
    <property type="entry name" value="VPLPA-CTERM"/>
</dbReference>
<comment type="caution">
    <text evidence="2">The sequence shown here is derived from an EMBL/GenBank/DDBJ whole genome shotgun (WGS) entry which is preliminary data.</text>
</comment>